<feature type="domain" description="Mechanosensitive ion channel MscS" evidence="3">
    <location>
        <begin position="181"/>
        <end position="247"/>
    </location>
</feature>
<sequence length="466" mass="50190">MTAAWLQPVIAVAAAVVIAFVVSAVVGLVFRAVARREAWAGRLILRVRRPFRITLLVLLVWIGFEQAMTNVAPHGYDGQSIVNQAFRCALIVVVAWLIGAMAIFFEDLGLARYRLDQPDNRVARRLRTQVLIIRRLTIAVIVIIAGGSVLLGFPGVQAVGASVLASAGIASVVAALAAQSTLANVFAGIQLAFSDALRVDDVVVVETQWGRIEEITLSYVVVHIWDDRRMVLPSTYFTTTPFENWTRRNSELLGSVDFDLDWRVTAGEMRAELDRILDGADLWDGRVKVLQVTDAVGGYVHIRILVSALDAGALFDLRCLVREEMIVWLHEHSPQSIPRTRVQMVEPEKASTTRRGPSTAGASALFTGDDADAERAALFTSAIPIVTANPDEDPGRTATRPIPTQQATQPLRTQQAPARPAPVDRAGDGMPGGPSVGNPAGPSVGNPSGPTTGRPDGEPSGRPDRG</sequence>
<dbReference type="Proteomes" id="UP001501295">
    <property type="component" value="Unassembled WGS sequence"/>
</dbReference>
<dbReference type="InterPro" id="IPR006685">
    <property type="entry name" value="MscS_channel_2nd"/>
</dbReference>
<protein>
    <recommendedName>
        <fullName evidence="3">Mechanosensitive ion channel MscS domain-containing protein</fullName>
    </recommendedName>
</protein>
<evidence type="ECO:0000259" key="3">
    <source>
        <dbReference type="Pfam" id="PF00924"/>
    </source>
</evidence>
<feature type="compositionally biased region" description="Basic and acidic residues" evidence="1">
    <location>
        <begin position="455"/>
        <end position="466"/>
    </location>
</feature>
<feature type="transmembrane region" description="Helical" evidence="2">
    <location>
        <begin position="89"/>
        <end position="111"/>
    </location>
</feature>
<evidence type="ECO:0000256" key="1">
    <source>
        <dbReference type="SAM" id="MobiDB-lite"/>
    </source>
</evidence>
<comment type="caution">
    <text evidence="4">The sequence shown here is derived from an EMBL/GenBank/DDBJ whole genome shotgun (WGS) entry which is preliminary data.</text>
</comment>
<dbReference type="EMBL" id="BAABLM010000001">
    <property type="protein sequence ID" value="GAA4664782.1"/>
    <property type="molecule type" value="Genomic_DNA"/>
</dbReference>
<feature type="transmembrane region" description="Helical" evidence="2">
    <location>
        <begin position="6"/>
        <end position="30"/>
    </location>
</feature>
<name>A0ABP8VIC0_9MICO</name>
<feature type="transmembrane region" description="Helical" evidence="2">
    <location>
        <begin position="159"/>
        <end position="178"/>
    </location>
</feature>
<organism evidence="4 5">
    <name type="scientific">Frondihabitans cladoniiphilus</name>
    <dbReference type="NCBI Taxonomy" id="715785"/>
    <lineage>
        <taxon>Bacteria</taxon>
        <taxon>Bacillati</taxon>
        <taxon>Actinomycetota</taxon>
        <taxon>Actinomycetes</taxon>
        <taxon>Micrococcales</taxon>
        <taxon>Microbacteriaceae</taxon>
        <taxon>Frondihabitans</taxon>
    </lineage>
</organism>
<dbReference type="SUPFAM" id="SSF50182">
    <property type="entry name" value="Sm-like ribonucleoproteins"/>
    <property type="match status" value="1"/>
</dbReference>
<accession>A0ABP8VIC0</accession>
<reference evidence="5" key="1">
    <citation type="journal article" date="2019" name="Int. J. Syst. Evol. Microbiol.">
        <title>The Global Catalogue of Microorganisms (GCM) 10K type strain sequencing project: providing services to taxonomists for standard genome sequencing and annotation.</title>
        <authorList>
            <consortium name="The Broad Institute Genomics Platform"/>
            <consortium name="The Broad Institute Genome Sequencing Center for Infectious Disease"/>
            <person name="Wu L."/>
            <person name="Ma J."/>
        </authorList>
    </citation>
    <scope>NUCLEOTIDE SEQUENCE [LARGE SCALE GENOMIC DNA]</scope>
    <source>
        <strain evidence="5">JCM 18956</strain>
    </source>
</reference>
<evidence type="ECO:0000256" key="2">
    <source>
        <dbReference type="SAM" id="Phobius"/>
    </source>
</evidence>
<evidence type="ECO:0000313" key="4">
    <source>
        <dbReference type="EMBL" id="GAA4664782.1"/>
    </source>
</evidence>
<keyword evidence="2" id="KW-1133">Transmembrane helix</keyword>
<dbReference type="PANTHER" id="PTHR30566:SF25">
    <property type="entry name" value="INNER MEMBRANE PROTEIN"/>
    <property type="match status" value="1"/>
</dbReference>
<dbReference type="InterPro" id="IPR010920">
    <property type="entry name" value="LSM_dom_sf"/>
</dbReference>
<feature type="region of interest" description="Disordered" evidence="1">
    <location>
        <begin position="337"/>
        <end position="365"/>
    </location>
</feature>
<dbReference type="Pfam" id="PF00924">
    <property type="entry name" value="MS_channel_2nd"/>
    <property type="match status" value="1"/>
</dbReference>
<proteinExistence type="predicted"/>
<feature type="region of interest" description="Disordered" evidence="1">
    <location>
        <begin position="384"/>
        <end position="466"/>
    </location>
</feature>
<keyword evidence="2" id="KW-0812">Transmembrane</keyword>
<evidence type="ECO:0000313" key="5">
    <source>
        <dbReference type="Proteomes" id="UP001501295"/>
    </source>
</evidence>
<feature type="transmembrane region" description="Helical" evidence="2">
    <location>
        <begin position="132"/>
        <end position="153"/>
    </location>
</feature>
<keyword evidence="2" id="KW-0472">Membrane</keyword>
<dbReference type="Gene3D" id="1.10.287.1260">
    <property type="match status" value="1"/>
</dbReference>
<keyword evidence="5" id="KW-1185">Reference proteome</keyword>
<dbReference type="PANTHER" id="PTHR30566">
    <property type="entry name" value="YNAI-RELATED MECHANOSENSITIVE ION CHANNEL"/>
    <property type="match status" value="1"/>
</dbReference>
<feature type="transmembrane region" description="Helical" evidence="2">
    <location>
        <begin position="51"/>
        <end position="69"/>
    </location>
</feature>
<feature type="compositionally biased region" description="Polar residues" evidence="1">
    <location>
        <begin position="402"/>
        <end position="416"/>
    </location>
</feature>
<dbReference type="RefSeq" id="WP_345372218.1">
    <property type="nucleotide sequence ID" value="NZ_BAABLM010000001.1"/>
</dbReference>
<gene>
    <name evidence="4" type="ORF">GCM10025780_02260</name>
</gene>